<keyword evidence="5 6" id="KW-0472">Membrane</keyword>
<evidence type="ECO:0000313" key="8">
    <source>
        <dbReference type="EMBL" id="VDL82458.1"/>
    </source>
</evidence>
<evidence type="ECO:0000313" key="9">
    <source>
        <dbReference type="Proteomes" id="UP000271162"/>
    </source>
</evidence>
<dbReference type="AlphaFoldDB" id="A0A0N4YNC6"/>
<protein>
    <submittedName>
        <fullName evidence="10">Gemin6_C domain-containing protein</fullName>
    </submittedName>
</protein>
<dbReference type="WBParaSite" id="NBR_0001873201-mRNA-1">
    <property type="protein sequence ID" value="NBR_0001873201-mRNA-1"/>
    <property type="gene ID" value="NBR_0001873201"/>
</dbReference>
<sequence length="192" mass="22046">MRFQMLCGRPCTLINGICIFEGALIVTQFWMLVLTTDWQHIVTLVLLMFANYLLLAKLFKDKVSSLSFIAPRRDREPWQVSWIPRDGYKSVSRLEESSPHCQPYSVELADMLGRMFGMRQADETDAQELQERRGKVLSWLQSNHVDVKECDDGSLLIFGAARIRSPFTEDSCFCDNAIVLKRLRALIGKVPK</sequence>
<dbReference type="EMBL" id="UYSL01023637">
    <property type="protein sequence ID" value="VDL82458.1"/>
    <property type="molecule type" value="Genomic_DNA"/>
</dbReference>
<evidence type="ECO:0000256" key="2">
    <source>
        <dbReference type="ARBA" id="ARBA00010737"/>
    </source>
</evidence>
<dbReference type="Pfam" id="PF10271">
    <property type="entry name" value="Tmp39"/>
    <property type="match status" value="1"/>
</dbReference>
<evidence type="ECO:0000259" key="7">
    <source>
        <dbReference type="PROSITE" id="PS52001"/>
    </source>
</evidence>
<dbReference type="InterPro" id="IPR046856">
    <property type="entry name" value="Gemin6_C"/>
</dbReference>
<dbReference type="PROSITE" id="PS52001">
    <property type="entry name" value="AD"/>
    <property type="match status" value="1"/>
</dbReference>
<dbReference type="PANTHER" id="PTHR14710">
    <property type="entry name" value="GEM-ASSOCIATED PROTEIN 6"/>
    <property type="match status" value="1"/>
</dbReference>
<evidence type="ECO:0000256" key="3">
    <source>
        <dbReference type="ARBA" id="ARBA00022692"/>
    </source>
</evidence>
<feature type="domain" description="AD" evidence="7">
    <location>
        <begin position="104"/>
        <end position="192"/>
    </location>
</feature>
<dbReference type="Proteomes" id="UP000271162">
    <property type="component" value="Unassembled WGS sequence"/>
</dbReference>
<feature type="transmembrane region" description="Helical" evidence="6">
    <location>
        <begin position="38"/>
        <end position="59"/>
    </location>
</feature>
<keyword evidence="9" id="KW-1185">Reference proteome</keyword>
<dbReference type="Pfam" id="PF20417">
    <property type="entry name" value="Gemin6_C"/>
    <property type="match status" value="1"/>
</dbReference>
<reference evidence="8 9" key="2">
    <citation type="submission" date="2018-11" db="EMBL/GenBank/DDBJ databases">
        <authorList>
            <consortium name="Pathogen Informatics"/>
        </authorList>
    </citation>
    <scope>NUCLEOTIDE SEQUENCE [LARGE SCALE GENOMIC DNA]</scope>
</reference>
<keyword evidence="4 6" id="KW-1133">Transmembrane helix</keyword>
<feature type="transmembrane region" description="Helical" evidence="6">
    <location>
        <begin position="12"/>
        <end position="32"/>
    </location>
</feature>
<evidence type="ECO:0000256" key="1">
    <source>
        <dbReference type="ARBA" id="ARBA00004141"/>
    </source>
</evidence>
<evidence type="ECO:0000256" key="6">
    <source>
        <dbReference type="SAM" id="Phobius"/>
    </source>
</evidence>
<evidence type="ECO:0000256" key="4">
    <source>
        <dbReference type="ARBA" id="ARBA00022989"/>
    </source>
</evidence>
<name>A0A0N4YNC6_NIPBR</name>
<dbReference type="GO" id="GO:0032797">
    <property type="term" value="C:SMN complex"/>
    <property type="evidence" value="ECO:0007669"/>
    <property type="project" value="TreeGrafter"/>
</dbReference>
<evidence type="ECO:0000313" key="10">
    <source>
        <dbReference type="WBParaSite" id="NBR_0001873201-mRNA-1"/>
    </source>
</evidence>
<comment type="subcellular location">
    <subcellularLocation>
        <location evidence="1">Membrane</location>
        <topology evidence="1">Multi-pass membrane protein</topology>
    </subcellularLocation>
</comment>
<dbReference type="GO" id="GO:0000387">
    <property type="term" value="P:spliceosomal snRNP assembly"/>
    <property type="evidence" value="ECO:0007669"/>
    <property type="project" value="TreeGrafter"/>
</dbReference>
<dbReference type="InterPro" id="IPR047574">
    <property type="entry name" value="AD"/>
</dbReference>
<comment type="similarity">
    <text evidence="2">Belongs to the TMEM39 family.</text>
</comment>
<dbReference type="PANTHER" id="PTHR14710:SF2">
    <property type="entry name" value="GEM-ASSOCIATED PROTEIN 6"/>
    <property type="match status" value="1"/>
</dbReference>
<keyword evidence="3 6" id="KW-0812">Transmembrane</keyword>
<dbReference type="GO" id="GO:0005634">
    <property type="term" value="C:nucleus"/>
    <property type="evidence" value="ECO:0007669"/>
    <property type="project" value="InterPro"/>
</dbReference>
<proteinExistence type="inferred from homology"/>
<dbReference type="GO" id="GO:0000245">
    <property type="term" value="P:spliceosomal complex assembly"/>
    <property type="evidence" value="ECO:0007669"/>
    <property type="project" value="InterPro"/>
</dbReference>
<dbReference type="InterPro" id="IPR009422">
    <property type="entry name" value="Gemin6"/>
</dbReference>
<evidence type="ECO:0000256" key="5">
    <source>
        <dbReference type="ARBA" id="ARBA00023136"/>
    </source>
</evidence>
<accession>A0A0N4YNC6</accession>
<dbReference type="InterPro" id="IPR019397">
    <property type="entry name" value="Uncharacterised_TMEM39"/>
</dbReference>
<dbReference type="GO" id="GO:0016020">
    <property type="term" value="C:membrane"/>
    <property type="evidence" value="ECO:0007669"/>
    <property type="project" value="UniProtKB-SubCell"/>
</dbReference>
<reference evidence="10" key="1">
    <citation type="submission" date="2017-02" db="UniProtKB">
        <authorList>
            <consortium name="WormBaseParasite"/>
        </authorList>
    </citation>
    <scope>IDENTIFICATION</scope>
</reference>
<organism evidence="10">
    <name type="scientific">Nippostrongylus brasiliensis</name>
    <name type="common">Rat hookworm</name>
    <dbReference type="NCBI Taxonomy" id="27835"/>
    <lineage>
        <taxon>Eukaryota</taxon>
        <taxon>Metazoa</taxon>
        <taxon>Ecdysozoa</taxon>
        <taxon>Nematoda</taxon>
        <taxon>Chromadorea</taxon>
        <taxon>Rhabditida</taxon>
        <taxon>Rhabditina</taxon>
        <taxon>Rhabditomorpha</taxon>
        <taxon>Strongyloidea</taxon>
        <taxon>Heligmosomidae</taxon>
        <taxon>Nippostrongylus</taxon>
    </lineage>
</organism>
<gene>
    <name evidence="8" type="ORF">NBR_LOCUS18733</name>
</gene>